<organism evidence="8 9">
    <name type="scientific">Candidatus Berkelbacteria bacterium RBG_13_40_8</name>
    <dbReference type="NCBI Taxonomy" id="1797467"/>
    <lineage>
        <taxon>Bacteria</taxon>
        <taxon>Candidatus Berkelbacteria</taxon>
    </lineage>
</organism>
<accession>A0A1F5DNI3</accession>
<gene>
    <name evidence="8" type="ORF">A2V71_04270</name>
</gene>
<dbReference type="Proteomes" id="UP000178764">
    <property type="component" value="Unassembled WGS sequence"/>
</dbReference>
<evidence type="ECO:0000256" key="1">
    <source>
        <dbReference type="ARBA" id="ARBA00004167"/>
    </source>
</evidence>
<evidence type="ECO:0000313" key="9">
    <source>
        <dbReference type="Proteomes" id="UP000178764"/>
    </source>
</evidence>
<reference evidence="8 9" key="1">
    <citation type="journal article" date="2016" name="Nat. Commun.">
        <title>Thousands of microbial genomes shed light on interconnected biogeochemical processes in an aquifer system.</title>
        <authorList>
            <person name="Anantharaman K."/>
            <person name="Brown C.T."/>
            <person name="Hug L.A."/>
            <person name="Sharon I."/>
            <person name="Castelle C.J."/>
            <person name="Probst A.J."/>
            <person name="Thomas B.C."/>
            <person name="Singh A."/>
            <person name="Wilkins M.J."/>
            <person name="Karaoz U."/>
            <person name="Brodie E.L."/>
            <person name="Williams K.H."/>
            <person name="Hubbard S.S."/>
            <person name="Banfield J.F."/>
        </authorList>
    </citation>
    <scope>NUCLEOTIDE SEQUENCE [LARGE SCALE GENOMIC DNA]</scope>
</reference>
<evidence type="ECO:0000256" key="2">
    <source>
        <dbReference type="ARBA" id="ARBA00022481"/>
    </source>
</evidence>
<feature type="transmembrane region" description="Helical" evidence="6">
    <location>
        <begin position="6"/>
        <end position="29"/>
    </location>
</feature>
<dbReference type="InterPro" id="IPR013545">
    <property type="entry name" value="T2SS_protein-GspG_C"/>
</dbReference>
<comment type="subcellular location">
    <subcellularLocation>
        <location evidence="1">Membrane</location>
        <topology evidence="1">Single-pass membrane protein</topology>
    </subcellularLocation>
</comment>
<evidence type="ECO:0000256" key="6">
    <source>
        <dbReference type="SAM" id="Phobius"/>
    </source>
</evidence>
<evidence type="ECO:0000256" key="4">
    <source>
        <dbReference type="ARBA" id="ARBA00022989"/>
    </source>
</evidence>
<keyword evidence="3 6" id="KW-0812">Transmembrane</keyword>
<dbReference type="Gene3D" id="3.30.700.10">
    <property type="entry name" value="Glycoprotein, Type 4 Pilin"/>
    <property type="match status" value="1"/>
</dbReference>
<dbReference type="GO" id="GO:0015627">
    <property type="term" value="C:type II protein secretion system complex"/>
    <property type="evidence" value="ECO:0007669"/>
    <property type="project" value="InterPro"/>
</dbReference>
<proteinExistence type="predicted"/>
<evidence type="ECO:0000313" key="8">
    <source>
        <dbReference type="EMBL" id="OGD56729.1"/>
    </source>
</evidence>
<dbReference type="GO" id="GO:0016020">
    <property type="term" value="C:membrane"/>
    <property type="evidence" value="ECO:0007669"/>
    <property type="project" value="UniProtKB-SubCell"/>
</dbReference>
<evidence type="ECO:0000256" key="5">
    <source>
        <dbReference type="ARBA" id="ARBA00023136"/>
    </source>
</evidence>
<dbReference type="AlphaFoldDB" id="A0A1F5DNI3"/>
<evidence type="ECO:0000259" key="7">
    <source>
        <dbReference type="Pfam" id="PF08334"/>
    </source>
</evidence>
<dbReference type="PRINTS" id="PR00813">
    <property type="entry name" value="BCTERIALGSPG"/>
</dbReference>
<feature type="domain" description="Type II secretion system protein GspG C-terminal" evidence="7">
    <location>
        <begin position="33"/>
        <end position="128"/>
    </location>
</feature>
<dbReference type="NCBIfam" id="TIGR02532">
    <property type="entry name" value="IV_pilin_GFxxxE"/>
    <property type="match status" value="1"/>
</dbReference>
<dbReference type="SUPFAM" id="SSF54523">
    <property type="entry name" value="Pili subunits"/>
    <property type="match status" value="1"/>
</dbReference>
<protein>
    <recommendedName>
        <fullName evidence="7">Type II secretion system protein GspG C-terminal domain-containing protein</fullName>
    </recommendedName>
</protein>
<dbReference type="InterPro" id="IPR000983">
    <property type="entry name" value="Bac_GSPG_pilin"/>
</dbReference>
<dbReference type="GO" id="GO:0015628">
    <property type="term" value="P:protein secretion by the type II secretion system"/>
    <property type="evidence" value="ECO:0007669"/>
    <property type="project" value="InterPro"/>
</dbReference>
<evidence type="ECO:0000256" key="3">
    <source>
        <dbReference type="ARBA" id="ARBA00022692"/>
    </source>
</evidence>
<dbReference type="PANTHER" id="PTHR30093">
    <property type="entry name" value="GENERAL SECRETION PATHWAY PROTEIN G"/>
    <property type="match status" value="1"/>
</dbReference>
<dbReference type="EMBL" id="MEZT01000014">
    <property type="protein sequence ID" value="OGD56729.1"/>
    <property type="molecule type" value="Genomic_DNA"/>
</dbReference>
<name>A0A1F5DNI3_9BACT</name>
<keyword evidence="4 6" id="KW-1133">Transmembrane helix</keyword>
<keyword evidence="5 6" id="KW-0472">Membrane</keyword>
<keyword evidence="2" id="KW-0488">Methylation</keyword>
<dbReference type="InterPro" id="IPR045584">
    <property type="entry name" value="Pilin-like"/>
</dbReference>
<dbReference type="Pfam" id="PF08334">
    <property type="entry name" value="T2SSG"/>
    <property type="match status" value="1"/>
</dbReference>
<sequence>MKKGFNLIELLISISIIALLTGIIVVGLADARKKGRDSSRIADINSVASALANYYADKHAYPSGDYSAMTNVLTDSSEKYLGSVPQDPKNQSPYVYGYLLPTPGEYNLTACLEKNGGSTGSGDATICNSGPYYRLINGEPSG</sequence>
<comment type="caution">
    <text evidence="8">The sequence shown here is derived from an EMBL/GenBank/DDBJ whole genome shotgun (WGS) entry which is preliminary data.</text>
</comment>
<dbReference type="PANTHER" id="PTHR30093:SF44">
    <property type="entry name" value="TYPE II SECRETION SYSTEM CORE PROTEIN G"/>
    <property type="match status" value="1"/>
</dbReference>
<dbReference type="InterPro" id="IPR012902">
    <property type="entry name" value="N_methyl_site"/>
</dbReference>